<feature type="domain" description="Core-binding (CB)" evidence="6">
    <location>
        <begin position="68"/>
        <end position="179"/>
    </location>
</feature>
<dbReference type="GO" id="GO:0006310">
    <property type="term" value="P:DNA recombination"/>
    <property type="evidence" value="ECO:0007669"/>
    <property type="project" value="UniProtKB-KW"/>
</dbReference>
<dbReference type="Gene3D" id="1.10.443.10">
    <property type="entry name" value="Intergrase catalytic core"/>
    <property type="match status" value="1"/>
</dbReference>
<dbReference type="InterPro" id="IPR050090">
    <property type="entry name" value="Tyrosine_recombinase_XerCD"/>
</dbReference>
<evidence type="ECO:0000313" key="7">
    <source>
        <dbReference type="EMBL" id="GII24301.1"/>
    </source>
</evidence>
<evidence type="ECO:0000256" key="3">
    <source>
        <dbReference type="ARBA" id="ARBA00023172"/>
    </source>
</evidence>
<evidence type="ECO:0000256" key="1">
    <source>
        <dbReference type="ARBA" id="ARBA00022908"/>
    </source>
</evidence>
<proteinExistence type="predicted"/>
<gene>
    <name evidence="7" type="ORF">Pme01_38980</name>
</gene>
<dbReference type="InterPro" id="IPR002104">
    <property type="entry name" value="Integrase_catalytic"/>
</dbReference>
<keyword evidence="3" id="KW-0233">DNA recombination</keyword>
<name>A0A8J3TF05_9ACTN</name>
<keyword evidence="1" id="KW-0229">DNA integration</keyword>
<dbReference type="PROSITE" id="PS51898">
    <property type="entry name" value="TYR_RECOMBINASE"/>
    <property type="match status" value="1"/>
</dbReference>
<accession>A0A8J3TF05</accession>
<dbReference type="GO" id="GO:0003677">
    <property type="term" value="F:DNA binding"/>
    <property type="evidence" value="ECO:0007669"/>
    <property type="project" value="UniProtKB-UniRule"/>
</dbReference>
<dbReference type="InterPro" id="IPR010998">
    <property type="entry name" value="Integrase_recombinase_N"/>
</dbReference>
<dbReference type="PROSITE" id="PS51900">
    <property type="entry name" value="CB"/>
    <property type="match status" value="1"/>
</dbReference>
<feature type="domain" description="Tyr recombinase" evidence="5">
    <location>
        <begin position="200"/>
        <end position="399"/>
    </location>
</feature>
<dbReference type="InterPro" id="IPR004107">
    <property type="entry name" value="Integrase_SAM-like_N"/>
</dbReference>
<evidence type="ECO:0000256" key="2">
    <source>
        <dbReference type="ARBA" id="ARBA00023125"/>
    </source>
</evidence>
<dbReference type="Pfam" id="PF00589">
    <property type="entry name" value="Phage_integrase"/>
    <property type="match status" value="1"/>
</dbReference>
<evidence type="ECO:0000259" key="6">
    <source>
        <dbReference type="PROSITE" id="PS51900"/>
    </source>
</evidence>
<dbReference type="InterPro" id="IPR044068">
    <property type="entry name" value="CB"/>
</dbReference>
<dbReference type="EMBL" id="BOON01000035">
    <property type="protein sequence ID" value="GII24301.1"/>
    <property type="molecule type" value="Genomic_DNA"/>
</dbReference>
<dbReference type="Proteomes" id="UP000599074">
    <property type="component" value="Unassembled WGS sequence"/>
</dbReference>
<protein>
    <submittedName>
        <fullName evidence="7">Site-specific integrase</fullName>
    </submittedName>
</protein>
<dbReference type="InterPro" id="IPR013762">
    <property type="entry name" value="Integrase-like_cat_sf"/>
</dbReference>
<reference evidence="7" key="1">
    <citation type="submission" date="2021-01" db="EMBL/GenBank/DDBJ databases">
        <title>Whole genome shotgun sequence of Planosporangium mesophilum NBRC 109066.</title>
        <authorList>
            <person name="Komaki H."/>
            <person name="Tamura T."/>
        </authorList>
    </citation>
    <scope>NUCLEOTIDE SEQUENCE</scope>
    <source>
        <strain evidence="7">NBRC 109066</strain>
    </source>
</reference>
<dbReference type="PANTHER" id="PTHR30349:SF91">
    <property type="entry name" value="INTA PROTEIN"/>
    <property type="match status" value="1"/>
</dbReference>
<dbReference type="Pfam" id="PF14659">
    <property type="entry name" value="Phage_int_SAM_3"/>
    <property type="match status" value="1"/>
</dbReference>
<sequence length="407" mass="45544">MTAKRTRANGEGSIFPYRSGFAAYVWVTKPDGKRTRKYVYGKTREDVHDKWIKLHAQAKAGPVATKVPRLGEYVTGWLEEVVRPNVAPLTYATYETFTRLYIIPGLGPARLDRLQVRDVQTWLNKIRETCQCCAQGKDAARPAAKRRCCALGRCCQDTLSGRSISDIRAVLRSALSSAITEDLITKNVAAAVKLPTARSRKRKAWSGDEARRFLESARADDDPFYAAYVLVLVLGLRKGEVLGLAWDDVDLDSAELAIGWQVQRVRRKLLRRETKTEGSDATLPLPAICVTALRHRQVRQQRAKATAGNSWQDSGLVFTTRYGTPIEPRNFNRSYDRRIAKAGVRDITVHDARRTCGTLLADLDVHPRVAMTILRHAQFSITMEIYTQVSSEATRAALKKLGESLDG</sequence>
<dbReference type="SUPFAM" id="SSF56349">
    <property type="entry name" value="DNA breaking-rejoining enzymes"/>
    <property type="match status" value="1"/>
</dbReference>
<evidence type="ECO:0000313" key="8">
    <source>
        <dbReference type="Proteomes" id="UP000599074"/>
    </source>
</evidence>
<dbReference type="RefSeq" id="WP_168116617.1">
    <property type="nucleotide sequence ID" value="NZ_BOON01000035.1"/>
</dbReference>
<dbReference type="PANTHER" id="PTHR30349">
    <property type="entry name" value="PHAGE INTEGRASE-RELATED"/>
    <property type="match status" value="1"/>
</dbReference>
<dbReference type="AlphaFoldDB" id="A0A8J3TF05"/>
<organism evidence="7 8">
    <name type="scientific">Planosporangium mesophilum</name>
    <dbReference type="NCBI Taxonomy" id="689768"/>
    <lineage>
        <taxon>Bacteria</taxon>
        <taxon>Bacillati</taxon>
        <taxon>Actinomycetota</taxon>
        <taxon>Actinomycetes</taxon>
        <taxon>Micromonosporales</taxon>
        <taxon>Micromonosporaceae</taxon>
        <taxon>Planosporangium</taxon>
    </lineage>
</organism>
<comment type="caution">
    <text evidence="7">The sequence shown here is derived from an EMBL/GenBank/DDBJ whole genome shotgun (WGS) entry which is preliminary data.</text>
</comment>
<evidence type="ECO:0000256" key="4">
    <source>
        <dbReference type="PROSITE-ProRule" id="PRU01248"/>
    </source>
</evidence>
<dbReference type="GO" id="GO:0015074">
    <property type="term" value="P:DNA integration"/>
    <property type="evidence" value="ECO:0007669"/>
    <property type="project" value="UniProtKB-KW"/>
</dbReference>
<evidence type="ECO:0000259" key="5">
    <source>
        <dbReference type="PROSITE" id="PS51898"/>
    </source>
</evidence>
<dbReference type="InterPro" id="IPR011010">
    <property type="entry name" value="DNA_brk_join_enz"/>
</dbReference>
<dbReference type="CDD" id="cd01189">
    <property type="entry name" value="INT_ICEBs1_C_like"/>
    <property type="match status" value="1"/>
</dbReference>
<keyword evidence="8" id="KW-1185">Reference proteome</keyword>
<keyword evidence="2 4" id="KW-0238">DNA-binding</keyword>
<dbReference type="Gene3D" id="1.10.150.130">
    <property type="match status" value="1"/>
</dbReference>